<accession>A0ACA9PK69</accession>
<organism evidence="1 2">
    <name type="scientific">Cetraspora pellucida</name>
    <dbReference type="NCBI Taxonomy" id="1433469"/>
    <lineage>
        <taxon>Eukaryota</taxon>
        <taxon>Fungi</taxon>
        <taxon>Fungi incertae sedis</taxon>
        <taxon>Mucoromycota</taxon>
        <taxon>Glomeromycotina</taxon>
        <taxon>Glomeromycetes</taxon>
        <taxon>Diversisporales</taxon>
        <taxon>Gigasporaceae</taxon>
        <taxon>Cetraspora</taxon>
    </lineage>
</organism>
<dbReference type="EMBL" id="CAJVPW010027029">
    <property type="protein sequence ID" value="CAG8714310.1"/>
    <property type="molecule type" value="Genomic_DNA"/>
</dbReference>
<proteinExistence type="predicted"/>
<sequence length="91" mass="10282">KYPQSPMNFSEGNKNSYGHYTNYASESHRKSSNDHSNPGIRTNSGGAQHLASLTFIVPREYIETLSILQDRAPYRGMNDVKKIFAEEFNGL</sequence>
<reference evidence="1" key="1">
    <citation type="submission" date="2021-06" db="EMBL/GenBank/DDBJ databases">
        <authorList>
            <person name="Kallberg Y."/>
            <person name="Tangrot J."/>
            <person name="Rosling A."/>
        </authorList>
    </citation>
    <scope>NUCLEOTIDE SEQUENCE</scope>
    <source>
        <strain evidence="1">28 12/20/2015</strain>
    </source>
</reference>
<evidence type="ECO:0000313" key="1">
    <source>
        <dbReference type="EMBL" id="CAG8714310.1"/>
    </source>
</evidence>
<keyword evidence="2" id="KW-1185">Reference proteome</keyword>
<name>A0ACA9PK69_9GLOM</name>
<gene>
    <name evidence="1" type="ORF">SPELUC_LOCUS12012</name>
</gene>
<comment type="caution">
    <text evidence="1">The sequence shown here is derived from an EMBL/GenBank/DDBJ whole genome shotgun (WGS) entry which is preliminary data.</text>
</comment>
<feature type="non-terminal residue" evidence="1">
    <location>
        <position position="1"/>
    </location>
</feature>
<evidence type="ECO:0000313" key="2">
    <source>
        <dbReference type="Proteomes" id="UP000789366"/>
    </source>
</evidence>
<protein>
    <submittedName>
        <fullName evidence="1">1422_t:CDS:1</fullName>
    </submittedName>
</protein>
<dbReference type="Proteomes" id="UP000789366">
    <property type="component" value="Unassembled WGS sequence"/>
</dbReference>
<feature type="non-terminal residue" evidence="1">
    <location>
        <position position="91"/>
    </location>
</feature>